<evidence type="ECO:0000313" key="4">
    <source>
        <dbReference type="EMBL" id="MCC5604041.1"/>
    </source>
</evidence>
<protein>
    <submittedName>
        <fullName evidence="4">Tetratricopeptide repeat protein</fullName>
    </submittedName>
</protein>
<proteinExistence type="predicted"/>
<evidence type="ECO:0000259" key="3">
    <source>
        <dbReference type="Pfam" id="PF26355"/>
    </source>
</evidence>
<dbReference type="SUPFAM" id="SSF52540">
    <property type="entry name" value="P-loop containing nucleoside triphosphate hydrolases"/>
    <property type="match status" value="1"/>
</dbReference>
<organism evidence="4 5">
    <name type="scientific">Nostoc favosum CHAB5714</name>
    <dbReference type="NCBI Taxonomy" id="2780399"/>
    <lineage>
        <taxon>Bacteria</taxon>
        <taxon>Bacillati</taxon>
        <taxon>Cyanobacteriota</taxon>
        <taxon>Cyanophyceae</taxon>
        <taxon>Nostocales</taxon>
        <taxon>Nostocaceae</taxon>
        <taxon>Nostoc</taxon>
        <taxon>Nostoc favosum</taxon>
    </lineage>
</organism>
<gene>
    <name evidence="4" type="ORF">LC586_33960</name>
</gene>
<keyword evidence="5" id="KW-1185">Reference proteome</keyword>
<keyword evidence="1" id="KW-0802">TPR repeat</keyword>
<dbReference type="InterPro" id="IPR019734">
    <property type="entry name" value="TPR_rpt"/>
</dbReference>
<feature type="domain" description="Orc1-like AAA ATPase" evidence="2">
    <location>
        <begin position="115"/>
        <end position="159"/>
    </location>
</feature>
<dbReference type="PANTHER" id="PTHR10098">
    <property type="entry name" value="RAPSYN-RELATED"/>
    <property type="match status" value="1"/>
</dbReference>
<dbReference type="InterPro" id="IPR058651">
    <property type="entry name" value="HTH_VMAP-M9"/>
</dbReference>
<accession>A0ABS8IJM1</accession>
<dbReference type="SUPFAM" id="SSF48452">
    <property type="entry name" value="TPR-like"/>
    <property type="match status" value="2"/>
</dbReference>
<dbReference type="Gene3D" id="3.40.50.300">
    <property type="entry name" value="P-loop containing nucleotide triphosphate hydrolases"/>
    <property type="match status" value="1"/>
</dbReference>
<evidence type="ECO:0000256" key="1">
    <source>
        <dbReference type="PROSITE-ProRule" id="PRU00339"/>
    </source>
</evidence>
<sequence>MGVEEALEFVDNLVFLKTGEHLDKTQRIILSHLWEDEKRTYQDIANNLRYTEAHLKAVGAELWHLLSKVLGEKVSKSTFQGVVQRFRATQQSQKIPDIPNLVGNDAKSQDLDSSFVGRDRQIAELHTLVSRGEKVILIQGEGGVGKTRLARKYFKSQKFNFVLELWMATEIQNLTPVESVVEEWLRRYFNEEPGGDFGISLERLRRKLREQTSKIGVFIDNLETALDQNGKFLEYRRPYVELLRVLADSDVHSVTLVTSRERLRESSVEVYLYPLEGLDDEAWREFFNSCHINCDCTILSEMCRAYGGNAKAMQIIRGAILTDFSGDIHAYWQENCTDLLIERELKDLVASQFNRLQKNDLEAYRLLCRLGCYRYQDIPSLAIEGVLCLLWDVPEQKRRGVIKALQDLSLIEAKKGQYWLHPVIRDEAISRLRLVSEEWELVNRKAAECWTQRVTAITNITDALTALEAYYHYVEISDFEQAGDVILQGRGKQWSIGLPLGCSFYQLGLLQKNFSVIKRIIDDIKSQERLIRLYNILGYTYRIIGCIREAIECYEKSEEVLGKLDVKQTKISILFNTGLCKLELWEIEAAEDCFNSVCSLAEQNSNLDDYMTYAQCCLALIKSRSGSREDAFNLAEVAFSAMSSSTRVTLWGIGHSLVTLCLTYKNLGNLKKSFELCQRAIFHSEQNNFTQIKAKAISCLAELFREQGEFARAIFHHSEAIEILDKIGAKSDLAEAYYQLALTHKRMGEIDQSRESFMQAMSATGYAYALFNEMQAPKQVEKVQTAMECFGK</sequence>
<dbReference type="PROSITE" id="PS50005">
    <property type="entry name" value="TPR"/>
    <property type="match status" value="1"/>
</dbReference>
<evidence type="ECO:0000313" key="5">
    <source>
        <dbReference type="Proteomes" id="UP001199525"/>
    </source>
</evidence>
<dbReference type="Pfam" id="PF13181">
    <property type="entry name" value="TPR_8"/>
    <property type="match status" value="1"/>
</dbReference>
<dbReference type="Pfam" id="PF26355">
    <property type="entry name" value="HTH_VMAP-M9"/>
    <property type="match status" value="1"/>
</dbReference>
<evidence type="ECO:0000259" key="2">
    <source>
        <dbReference type="Pfam" id="PF13191"/>
    </source>
</evidence>
<comment type="caution">
    <text evidence="4">The sequence shown here is derived from an EMBL/GenBank/DDBJ whole genome shotgun (WGS) entry which is preliminary data.</text>
</comment>
<dbReference type="Pfam" id="PF13424">
    <property type="entry name" value="TPR_12"/>
    <property type="match status" value="1"/>
</dbReference>
<dbReference type="Gene3D" id="1.25.40.10">
    <property type="entry name" value="Tetratricopeptide repeat domain"/>
    <property type="match status" value="2"/>
</dbReference>
<dbReference type="InterPro" id="IPR027417">
    <property type="entry name" value="P-loop_NTPase"/>
</dbReference>
<feature type="repeat" description="TPR" evidence="1">
    <location>
        <begin position="734"/>
        <end position="767"/>
    </location>
</feature>
<dbReference type="InterPro" id="IPR011990">
    <property type="entry name" value="TPR-like_helical_dom_sf"/>
</dbReference>
<dbReference type="Proteomes" id="UP001199525">
    <property type="component" value="Unassembled WGS sequence"/>
</dbReference>
<feature type="domain" description="vWA-MoxR associated protein N-terminal HTH" evidence="3">
    <location>
        <begin position="1"/>
        <end position="85"/>
    </location>
</feature>
<reference evidence="4 5" key="1">
    <citation type="journal article" date="2021" name="Microorganisms">
        <title>Genome Evolution of Filamentous Cyanobacterium Nostoc Species: From Facultative Symbiosis to Free Living.</title>
        <authorList>
            <person name="Huo D."/>
            <person name="Li H."/>
            <person name="Cai F."/>
            <person name="Guo X."/>
            <person name="Qiao Z."/>
            <person name="Wang W."/>
            <person name="Yu G."/>
            <person name="Li R."/>
        </authorList>
    </citation>
    <scope>NUCLEOTIDE SEQUENCE [LARGE SCALE GENOMIC DNA]</scope>
    <source>
        <strain evidence="4 5">CHAB 5714</strain>
    </source>
</reference>
<name>A0ABS8IJM1_9NOSO</name>
<dbReference type="RefSeq" id="WP_229489863.1">
    <property type="nucleotide sequence ID" value="NZ_JAIVFQ010000105.1"/>
</dbReference>
<dbReference type="Pfam" id="PF13191">
    <property type="entry name" value="AAA_16"/>
    <property type="match status" value="1"/>
</dbReference>
<dbReference type="SMART" id="SM00028">
    <property type="entry name" value="TPR"/>
    <property type="match status" value="5"/>
</dbReference>
<dbReference type="InterPro" id="IPR041664">
    <property type="entry name" value="AAA_16"/>
</dbReference>
<dbReference type="EMBL" id="JAIVFQ010000105">
    <property type="protein sequence ID" value="MCC5604041.1"/>
    <property type="molecule type" value="Genomic_DNA"/>
</dbReference>